<name>A0A944CJS3_9BACI</name>
<organism evidence="3 4">
    <name type="scientific">Mesobacillus boroniphilus</name>
    <dbReference type="NCBI Taxonomy" id="308892"/>
    <lineage>
        <taxon>Bacteria</taxon>
        <taxon>Bacillati</taxon>
        <taxon>Bacillota</taxon>
        <taxon>Bacilli</taxon>
        <taxon>Bacillales</taxon>
        <taxon>Bacillaceae</taxon>
        <taxon>Mesobacillus</taxon>
    </lineage>
</organism>
<dbReference type="PANTHER" id="PTHR30590:SF2">
    <property type="entry name" value="INNER MEMBRANE PROTEIN"/>
    <property type="match status" value="1"/>
</dbReference>
<feature type="transmembrane region" description="Helical" evidence="1">
    <location>
        <begin position="213"/>
        <end position="235"/>
    </location>
</feature>
<dbReference type="EMBL" id="QTKX01000001">
    <property type="protein sequence ID" value="MBS8263013.1"/>
    <property type="molecule type" value="Genomic_DNA"/>
</dbReference>
<feature type="transmembrane region" description="Helical" evidence="1">
    <location>
        <begin position="279"/>
        <end position="296"/>
    </location>
</feature>
<reference evidence="3 4" key="1">
    <citation type="journal article" date="2021" name="Microorganisms">
        <title>Bacterial Dimethylsulfoniopropionate Biosynthesis in the East China Sea.</title>
        <authorList>
            <person name="Liu J."/>
            <person name="Zhang Y."/>
            <person name="Liu J."/>
            <person name="Zhong H."/>
            <person name="Williams B.T."/>
            <person name="Zheng Y."/>
            <person name="Curson A.R.J."/>
            <person name="Sun C."/>
            <person name="Sun H."/>
            <person name="Song D."/>
            <person name="Wagner Mackenzie B."/>
            <person name="Bermejo Martinez A."/>
            <person name="Todd J.D."/>
            <person name="Zhang X.H."/>
        </authorList>
    </citation>
    <scope>NUCLEOTIDE SEQUENCE [LARGE SCALE GENOMIC DNA]</scope>
    <source>
        <strain evidence="3 4">ESS08</strain>
    </source>
</reference>
<gene>
    <name evidence="3" type="ORF">DYI25_01025</name>
</gene>
<keyword evidence="1" id="KW-0472">Membrane</keyword>
<keyword evidence="1" id="KW-0812">Transmembrane</keyword>
<dbReference type="InterPro" id="IPR007349">
    <property type="entry name" value="DUF418"/>
</dbReference>
<feature type="transmembrane region" description="Helical" evidence="1">
    <location>
        <begin position="147"/>
        <end position="167"/>
    </location>
</feature>
<protein>
    <submittedName>
        <fullName evidence="3">DUF418 domain-containing protein</fullName>
    </submittedName>
</protein>
<dbReference type="RefSeq" id="WP_213365921.1">
    <property type="nucleotide sequence ID" value="NZ_QTKX01000001.1"/>
</dbReference>
<keyword evidence="4" id="KW-1185">Reference proteome</keyword>
<keyword evidence="1" id="KW-1133">Transmembrane helix</keyword>
<evidence type="ECO:0000259" key="2">
    <source>
        <dbReference type="Pfam" id="PF04235"/>
    </source>
</evidence>
<feature type="domain" description="DUF418" evidence="2">
    <location>
        <begin position="231"/>
        <end position="385"/>
    </location>
</feature>
<feature type="transmembrane region" description="Helical" evidence="1">
    <location>
        <begin position="317"/>
        <end position="336"/>
    </location>
</feature>
<comment type="caution">
    <text evidence="3">The sequence shown here is derived from an EMBL/GenBank/DDBJ whole genome shotgun (WGS) entry which is preliminary data.</text>
</comment>
<dbReference type="InterPro" id="IPR052529">
    <property type="entry name" value="Bact_Transport_Assoc"/>
</dbReference>
<accession>A0A944CJS3</accession>
<dbReference type="PANTHER" id="PTHR30590">
    <property type="entry name" value="INNER MEMBRANE PROTEIN"/>
    <property type="match status" value="1"/>
</dbReference>
<evidence type="ECO:0000256" key="1">
    <source>
        <dbReference type="SAM" id="Phobius"/>
    </source>
</evidence>
<dbReference type="Pfam" id="PF04235">
    <property type="entry name" value="DUF418"/>
    <property type="match status" value="1"/>
</dbReference>
<feature type="transmembrane region" description="Helical" evidence="1">
    <location>
        <begin position="122"/>
        <end position="140"/>
    </location>
</feature>
<dbReference type="AlphaFoldDB" id="A0A944CJS3"/>
<evidence type="ECO:0000313" key="4">
    <source>
        <dbReference type="Proteomes" id="UP000761411"/>
    </source>
</evidence>
<evidence type="ECO:0000313" key="3">
    <source>
        <dbReference type="EMBL" id="MBS8263013.1"/>
    </source>
</evidence>
<feature type="transmembrane region" description="Helical" evidence="1">
    <location>
        <begin position="61"/>
        <end position="82"/>
    </location>
</feature>
<feature type="transmembrane region" description="Helical" evidence="1">
    <location>
        <begin position="97"/>
        <end position="116"/>
    </location>
</feature>
<dbReference type="Proteomes" id="UP000761411">
    <property type="component" value="Unassembled WGS sequence"/>
</dbReference>
<feature type="transmembrane region" description="Helical" evidence="1">
    <location>
        <begin position="247"/>
        <end position="267"/>
    </location>
</feature>
<feature type="transmembrane region" description="Helical" evidence="1">
    <location>
        <begin position="21"/>
        <end position="41"/>
    </location>
</feature>
<sequence>MKINGQVSGNRINSIDRMRGFSLLGIFFVNMISFHSPYFYIDPETWWDGSVNLFTYRFIDLFVQASFYPLFAMLFGYGLVILRERTLEKGLRFNPLALRRLSILLLIGVIHAFLIWEGDILITYAVCGFAFLLFIGWSAKRLFITGLSLYIVPNVLLLLMLGAASVADGGAEFSMYDGQAAEQSIAIYQTGSFAEVTEHRISEWYKNNNLMGLFFYLITILPLFMIGAGAAKLRLFENVQEKRRRIAIAAAVLATLGLLIKAVPYLYGKTLMTDYAQDVFGGAMVAMAYALIIALASELEQLNSLLYPLEAAGRLSISNYLFQSVVSTMIFYSYGLGYYGELSIFSGTMLALGIYVIQLAFSSWWVKRFYYGPVEWLWRSGTYLKKQRFKKGEA</sequence>
<proteinExistence type="predicted"/>
<feature type="transmembrane region" description="Helical" evidence="1">
    <location>
        <begin position="342"/>
        <end position="361"/>
    </location>
</feature>